<evidence type="ECO:0000256" key="3">
    <source>
        <dbReference type="ARBA" id="ARBA00022473"/>
    </source>
</evidence>
<dbReference type="Gramene" id="Kaladp0040s0277.1.v1.1">
    <property type="protein sequence ID" value="Kaladp0040s0277.1.v1.1"/>
    <property type="gene ID" value="Kaladp0040s0277.v1.1"/>
</dbReference>
<evidence type="ECO:0000256" key="4">
    <source>
        <dbReference type="ARBA" id="ARBA00022525"/>
    </source>
</evidence>
<evidence type="ECO:0000313" key="10">
    <source>
        <dbReference type="EnsemblPlants" id="Kaladp0040s0277.1.v1.1"/>
    </source>
</evidence>
<dbReference type="GO" id="GO:0008083">
    <property type="term" value="F:growth factor activity"/>
    <property type="evidence" value="ECO:0007669"/>
    <property type="project" value="UniProtKB-UniRule"/>
</dbReference>
<dbReference type="GO" id="GO:0008283">
    <property type="term" value="P:cell population proliferation"/>
    <property type="evidence" value="ECO:0007669"/>
    <property type="project" value="UniProtKB-UniRule"/>
</dbReference>
<dbReference type="OMA" id="CEKDDNE"/>
<dbReference type="PANTHER" id="PTHR33285">
    <property type="entry name" value="PHYTOSULFOKINES 3"/>
    <property type="match status" value="1"/>
</dbReference>
<dbReference type="PANTHER" id="PTHR33285:SF55">
    <property type="entry name" value="PHYTOSULFOKINES 3"/>
    <property type="match status" value="1"/>
</dbReference>
<keyword evidence="7 9" id="KW-0221">Differentiation</keyword>
<evidence type="ECO:0000256" key="5">
    <source>
        <dbReference type="ARBA" id="ARBA00022641"/>
    </source>
</evidence>
<sequence length="118" mass="13255">MQAILSQPRSFYSFTYSNWSSRRKKIMSPKVNLLLLASILLSSLLFTSTARPLRHLSADPTLTATDEAAQLNLEMMDHGLDETEQPGCGGSAEEEECLARRTLVAHLDYIYTQKHNNP</sequence>
<dbReference type="GO" id="GO:0030154">
    <property type="term" value="P:cell differentiation"/>
    <property type="evidence" value="ECO:0007669"/>
    <property type="project" value="UniProtKB-UniRule"/>
</dbReference>
<accession>A0A7N0TMK3</accession>
<evidence type="ECO:0000256" key="8">
    <source>
        <dbReference type="ARBA" id="ARBA00023030"/>
    </source>
</evidence>
<keyword evidence="5 9" id="KW-0765">Sulfation</keyword>
<comment type="similarity">
    <text evidence="2 9">Belongs to the phytosulfokine family.</text>
</comment>
<keyword evidence="3 9" id="KW-0217">Developmental protein</keyword>
<keyword evidence="6 9" id="KW-0732">Signal</keyword>
<keyword evidence="8 9" id="KW-0339">Growth factor</keyword>
<keyword evidence="4 9" id="KW-0964">Secreted</keyword>
<comment type="function">
    <text evidence="9">Promotes plant cell differentiation, organogenesis and somatic embryogenesis as well as cell proliferation.</text>
</comment>
<proteinExistence type="inferred from homology"/>
<dbReference type="Proteomes" id="UP000594263">
    <property type="component" value="Unplaced"/>
</dbReference>
<evidence type="ECO:0000313" key="11">
    <source>
        <dbReference type="Proteomes" id="UP000594263"/>
    </source>
</evidence>
<evidence type="ECO:0000256" key="6">
    <source>
        <dbReference type="ARBA" id="ARBA00022729"/>
    </source>
</evidence>
<dbReference type="EnsemblPlants" id="Kaladp0040s0277.1.v1.1">
    <property type="protein sequence ID" value="Kaladp0040s0277.1.v1.1"/>
    <property type="gene ID" value="Kaladp0040s0277.v1.1"/>
</dbReference>
<dbReference type="InterPro" id="IPR009438">
    <property type="entry name" value="Phytosulfokine"/>
</dbReference>
<comment type="PTM">
    <text evidence="9">PSK-alpha is produced by endopeptidase digestion. PSK-beta is produced from PSK-alpha by exopeptidase digestion.</text>
</comment>
<evidence type="ECO:0000256" key="2">
    <source>
        <dbReference type="ARBA" id="ARBA00010781"/>
    </source>
</evidence>
<protein>
    <recommendedName>
        <fullName evidence="9">Phytosulfokine</fullName>
    </recommendedName>
    <component>
        <recommendedName>
            <fullName evidence="9">Phytosulfokine-alpha</fullName>
            <shortName evidence="9">PSK-alpha</shortName>
            <shortName evidence="9">Phytosulfokine-a</shortName>
        </recommendedName>
    </component>
    <component>
        <recommendedName>
            <fullName evidence="9">Phytosulfokine-beta</fullName>
            <shortName evidence="9">PSK-beta</shortName>
            <shortName evidence="9">Phytosulfokine-b</shortName>
        </recommendedName>
    </component>
</protein>
<comment type="PTM">
    <text evidence="9">Sulfation is important for activity and for the binding to a putative membrane receptor.</text>
</comment>
<organism evidence="10 11">
    <name type="scientific">Kalanchoe fedtschenkoi</name>
    <name type="common">Lavender scallops</name>
    <name type="synonym">South American air plant</name>
    <dbReference type="NCBI Taxonomy" id="63787"/>
    <lineage>
        <taxon>Eukaryota</taxon>
        <taxon>Viridiplantae</taxon>
        <taxon>Streptophyta</taxon>
        <taxon>Embryophyta</taxon>
        <taxon>Tracheophyta</taxon>
        <taxon>Spermatophyta</taxon>
        <taxon>Magnoliopsida</taxon>
        <taxon>eudicotyledons</taxon>
        <taxon>Gunneridae</taxon>
        <taxon>Pentapetalae</taxon>
        <taxon>Saxifragales</taxon>
        <taxon>Crassulaceae</taxon>
        <taxon>Kalanchoe</taxon>
    </lineage>
</organism>
<dbReference type="Pfam" id="PF06404">
    <property type="entry name" value="PSK"/>
    <property type="match status" value="1"/>
</dbReference>
<dbReference type="GO" id="GO:0005576">
    <property type="term" value="C:extracellular region"/>
    <property type="evidence" value="ECO:0007669"/>
    <property type="project" value="UniProtKB-SubCell"/>
</dbReference>
<reference evidence="10" key="1">
    <citation type="submission" date="2021-01" db="UniProtKB">
        <authorList>
            <consortium name="EnsemblPlants"/>
        </authorList>
    </citation>
    <scope>IDENTIFICATION</scope>
</reference>
<keyword evidence="11" id="KW-1185">Reference proteome</keyword>
<evidence type="ECO:0000256" key="7">
    <source>
        <dbReference type="ARBA" id="ARBA00022782"/>
    </source>
</evidence>
<comment type="subcellular location">
    <subcellularLocation>
        <location evidence="1 9">Secreted</location>
    </subcellularLocation>
</comment>
<evidence type="ECO:0000256" key="9">
    <source>
        <dbReference type="RuleBase" id="RU368031"/>
    </source>
</evidence>
<evidence type="ECO:0000256" key="1">
    <source>
        <dbReference type="ARBA" id="ARBA00004613"/>
    </source>
</evidence>
<name>A0A7N0TMK3_KALFE</name>
<dbReference type="AlphaFoldDB" id="A0A7N0TMK3"/>